<dbReference type="NCBIfam" id="TIGR01490">
    <property type="entry name" value="HAD-SF-IB-hyp1"/>
    <property type="match status" value="1"/>
</dbReference>
<dbReference type="Gene3D" id="3.40.50.1000">
    <property type="entry name" value="HAD superfamily/HAD-like"/>
    <property type="match status" value="1"/>
</dbReference>
<evidence type="ECO:0000256" key="2">
    <source>
        <dbReference type="ARBA" id="ARBA00022801"/>
    </source>
</evidence>
<keyword evidence="4" id="KW-1133">Transmembrane helix</keyword>
<dbReference type="STRING" id="388413.ALPR1_09370"/>
<dbReference type="OrthoDB" id="9794212at2"/>
<sequence length="218" mass="25167">MSKKAVAFFDFDGTISHKDSFLEFLIYAGGYFKFLTCLCYNSIYILLKLAGAYPNDLLKERFFSFFFKGKEESEIKGLGKKFASKELPNQIYDAAKFLLDWHLKEDHEVVILTASSSIWLGPWAKANGFNFIGTTFESINGKLTGKIKGKNCYGAEKLNRIKHLLEEYPFNLRYAYGDSKSDQYYLDIAKHSFLFPLTEKNVRKKIPYFPKKITITKT</sequence>
<dbReference type="InterPro" id="IPR050582">
    <property type="entry name" value="HAD-like_SerB"/>
</dbReference>
<evidence type="ECO:0000256" key="3">
    <source>
        <dbReference type="ARBA" id="ARBA00022842"/>
    </source>
</evidence>
<dbReference type="EMBL" id="AAXU02000001">
    <property type="protein sequence ID" value="EAZ82413.1"/>
    <property type="molecule type" value="Genomic_DNA"/>
</dbReference>
<evidence type="ECO:0000313" key="5">
    <source>
        <dbReference type="EMBL" id="EAZ82413.1"/>
    </source>
</evidence>
<keyword evidence="1" id="KW-0479">Metal-binding</keyword>
<dbReference type="PANTHER" id="PTHR43344:SF13">
    <property type="entry name" value="PHOSPHATASE RV3661-RELATED"/>
    <property type="match status" value="1"/>
</dbReference>
<dbReference type="InterPro" id="IPR036412">
    <property type="entry name" value="HAD-like_sf"/>
</dbReference>
<dbReference type="HOGENOM" id="CLU_052657_2_1_10"/>
<dbReference type="eggNOG" id="COG0560">
    <property type="taxonomic scope" value="Bacteria"/>
</dbReference>
<dbReference type="SUPFAM" id="SSF56784">
    <property type="entry name" value="HAD-like"/>
    <property type="match status" value="1"/>
</dbReference>
<dbReference type="Proteomes" id="UP000003919">
    <property type="component" value="Unassembled WGS sequence"/>
</dbReference>
<keyword evidence="4" id="KW-0812">Transmembrane</keyword>
<dbReference type="RefSeq" id="WP_008200078.1">
    <property type="nucleotide sequence ID" value="NZ_CM001023.1"/>
</dbReference>
<comment type="caution">
    <text evidence="5">The sequence shown here is derived from an EMBL/GenBank/DDBJ whole genome shotgun (WGS) entry which is preliminary data.</text>
</comment>
<evidence type="ECO:0000256" key="4">
    <source>
        <dbReference type="SAM" id="Phobius"/>
    </source>
</evidence>
<dbReference type="GO" id="GO:0046872">
    <property type="term" value="F:metal ion binding"/>
    <property type="evidence" value="ECO:0007669"/>
    <property type="project" value="UniProtKB-KW"/>
</dbReference>
<dbReference type="Pfam" id="PF12710">
    <property type="entry name" value="HAD"/>
    <property type="match status" value="1"/>
</dbReference>
<dbReference type="NCBIfam" id="TIGR01488">
    <property type="entry name" value="HAD-SF-IB"/>
    <property type="match status" value="1"/>
</dbReference>
<protein>
    <submittedName>
        <fullName evidence="5">HAD-superfamily hydrolase</fullName>
    </submittedName>
</protein>
<dbReference type="PANTHER" id="PTHR43344">
    <property type="entry name" value="PHOSPHOSERINE PHOSPHATASE"/>
    <property type="match status" value="1"/>
</dbReference>
<keyword evidence="2 5" id="KW-0378">Hydrolase</keyword>
<proteinExistence type="predicted"/>
<reference evidence="5 6" key="1">
    <citation type="journal article" date="2011" name="J. Bacteriol.">
        <title>Complete genome sequence of Algoriphagus sp. PR1, bacterial prey of a colony-forming choanoflagellate.</title>
        <authorList>
            <person name="Alegado R.A."/>
            <person name="Ferriera S."/>
            <person name="Nusbaum C."/>
            <person name="Young S.K."/>
            <person name="Zeng Q."/>
            <person name="Imamovic A."/>
            <person name="Fairclough S.R."/>
            <person name="King N."/>
        </authorList>
    </citation>
    <scope>NUCLEOTIDE SEQUENCE [LARGE SCALE GENOMIC DNA]</scope>
    <source>
        <strain evidence="5 6">PR1</strain>
    </source>
</reference>
<dbReference type="InterPro" id="IPR023214">
    <property type="entry name" value="HAD_sf"/>
</dbReference>
<evidence type="ECO:0000256" key="1">
    <source>
        <dbReference type="ARBA" id="ARBA00022723"/>
    </source>
</evidence>
<keyword evidence="3" id="KW-0460">Magnesium</keyword>
<dbReference type="GO" id="GO:0016787">
    <property type="term" value="F:hydrolase activity"/>
    <property type="evidence" value="ECO:0007669"/>
    <property type="project" value="UniProtKB-KW"/>
</dbReference>
<feature type="transmembrane region" description="Helical" evidence="4">
    <location>
        <begin position="24"/>
        <end position="47"/>
    </location>
</feature>
<organism evidence="5 6">
    <name type="scientific">Algoriphagus machipongonensis</name>
    <dbReference type="NCBI Taxonomy" id="388413"/>
    <lineage>
        <taxon>Bacteria</taxon>
        <taxon>Pseudomonadati</taxon>
        <taxon>Bacteroidota</taxon>
        <taxon>Cytophagia</taxon>
        <taxon>Cytophagales</taxon>
        <taxon>Cyclobacteriaceae</taxon>
        <taxon>Algoriphagus</taxon>
    </lineage>
</organism>
<gene>
    <name evidence="5" type="ORF">ALPR1_09370</name>
</gene>
<dbReference type="InterPro" id="IPR006385">
    <property type="entry name" value="HAD_hydro_SerB1"/>
</dbReference>
<evidence type="ECO:0000313" key="6">
    <source>
        <dbReference type="Proteomes" id="UP000003919"/>
    </source>
</evidence>
<dbReference type="AlphaFoldDB" id="A3HRE5"/>
<accession>A3HRE5</accession>
<name>A3HRE5_9BACT</name>
<dbReference type="Gene3D" id="1.20.1440.100">
    <property type="entry name" value="SG protein - dephosphorylation function"/>
    <property type="match status" value="1"/>
</dbReference>
<keyword evidence="4" id="KW-0472">Membrane</keyword>
<keyword evidence="6" id="KW-1185">Reference proteome</keyword>